<dbReference type="OrthoDB" id="9803892at2"/>
<dbReference type="Pfam" id="PF04321">
    <property type="entry name" value="RmlD_sub_bind"/>
    <property type="match status" value="1"/>
</dbReference>
<evidence type="ECO:0000313" key="9">
    <source>
        <dbReference type="Proteomes" id="UP000183104"/>
    </source>
</evidence>
<dbReference type="UniPathway" id="UPA00281"/>
<dbReference type="Proteomes" id="UP000183104">
    <property type="component" value="Unassembled WGS sequence"/>
</dbReference>
<comment type="pathway">
    <text evidence="1 6">Carbohydrate biosynthesis; dTDP-L-rhamnose biosynthesis.</text>
</comment>
<dbReference type="RefSeq" id="WP_054966571.1">
    <property type="nucleotide sequence ID" value="NZ_FMUN01000002.1"/>
</dbReference>
<dbReference type="EMBL" id="FMUN01000002">
    <property type="protein sequence ID" value="SCX98053.1"/>
    <property type="molecule type" value="Genomic_DNA"/>
</dbReference>
<comment type="function">
    <text evidence="6">Catalyzes the reduction of dTDP-6-deoxy-L-lyxo-4-hexulose to yield dTDP-L-rhamnose.</text>
</comment>
<reference evidence="9" key="1">
    <citation type="submission" date="2016-10" db="EMBL/GenBank/DDBJ databases">
        <authorList>
            <person name="Varghese N."/>
        </authorList>
    </citation>
    <scope>NUCLEOTIDE SEQUENCE [LARGE SCALE GENOMIC DNA]</scope>
    <source>
        <strain evidence="9">HL 19</strain>
    </source>
</reference>
<dbReference type="NCBIfam" id="TIGR01214">
    <property type="entry name" value="rmlD"/>
    <property type="match status" value="1"/>
</dbReference>
<dbReference type="Gene3D" id="3.90.25.10">
    <property type="entry name" value="UDP-galactose 4-epimerase, domain 1"/>
    <property type="match status" value="1"/>
</dbReference>
<evidence type="ECO:0000256" key="3">
    <source>
        <dbReference type="ARBA" id="ARBA00012929"/>
    </source>
</evidence>
<proteinExistence type="inferred from homology"/>
<dbReference type="UniPathway" id="UPA00124"/>
<dbReference type="GO" id="GO:0019305">
    <property type="term" value="P:dTDP-rhamnose biosynthetic process"/>
    <property type="evidence" value="ECO:0007669"/>
    <property type="project" value="UniProtKB-UniPathway"/>
</dbReference>
<keyword evidence="9" id="KW-1185">Reference proteome</keyword>
<dbReference type="AlphaFoldDB" id="A0A0P9EBB8"/>
<comment type="catalytic activity">
    <reaction evidence="5 6">
        <text>dTDP-beta-L-rhamnose + NADP(+) = dTDP-4-dehydro-beta-L-rhamnose + NADPH + H(+)</text>
        <dbReference type="Rhea" id="RHEA:21796"/>
        <dbReference type="ChEBI" id="CHEBI:15378"/>
        <dbReference type="ChEBI" id="CHEBI:57510"/>
        <dbReference type="ChEBI" id="CHEBI:57783"/>
        <dbReference type="ChEBI" id="CHEBI:58349"/>
        <dbReference type="ChEBI" id="CHEBI:62830"/>
        <dbReference type="EC" id="1.1.1.133"/>
    </reaction>
</comment>
<evidence type="ECO:0000256" key="1">
    <source>
        <dbReference type="ARBA" id="ARBA00004781"/>
    </source>
</evidence>
<evidence type="ECO:0000256" key="6">
    <source>
        <dbReference type="RuleBase" id="RU364082"/>
    </source>
</evidence>
<evidence type="ECO:0000313" key="8">
    <source>
        <dbReference type="EMBL" id="SCX98053.1"/>
    </source>
</evidence>
<dbReference type="CDD" id="cd05254">
    <property type="entry name" value="dTDP_HR_like_SDR_e"/>
    <property type="match status" value="1"/>
</dbReference>
<gene>
    <name evidence="8" type="ORF">SAMN05661077_0921</name>
</gene>
<dbReference type="InterPro" id="IPR036291">
    <property type="entry name" value="NAD(P)-bd_dom_sf"/>
</dbReference>
<name>A0A0P9EBB8_9GAMM</name>
<dbReference type="InterPro" id="IPR005913">
    <property type="entry name" value="dTDP_dehydrorham_reduct"/>
</dbReference>
<dbReference type="SUPFAM" id="SSF51735">
    <property type="entry name" value="NAD(P)-binding Rossmann-fold domains"/>
    <property type="match status" value="1"/>
</dbReference>
<dbReference type="STRING" id="381306.AN478_10565"/>
<sequence>MKILLFGRTGQIGWELERALAPIGQLVSLDEEGSEGLCGDFTRPEALAETIQAVSPDVVVNAAAYTAVDDAESEPETVMAVNGEAPGVLAREARECGAWLVHYSTEYVYDGSGDRPWREGDAPEPLNAYGRAKREGDRAIQASGCKHLILRTSWVYAPRGKNFLRTMLRLACSREALQVIDDQYGAPTPAELVADITAQVLPTALGDSGKSGIYHCTAAGETTWHDYACYLIEQAREMGWPIKVSNDAIAPISTEGFPTAAQRPKNCRLDCERLERTFGIARPDWRVGVERALKELGNRESGQ</sequence>
<accession>A0A0P9EBB8</accession>
<dbReference type="Gene3D" id="3.40.50.720">
    <property type="entry name" value="NAD(P)-binding Rossmann-like Domain"/>
    <property type="match status" value="1"/>
</dbReference>
<dbReference type="EC" id="1.1.1.133" evidence="3 6"/>
<feature type="domain" description="RmlD-like substrate binding" evidence="7">
    <location>
        <begin position="1"/>
        <end position="296"/>
    </location>
</feature>
<dbReference type="PANTHER" id="PTHR10491:SF4">
    <property type="entry name" value="METHIONINE ADENOSYLTRANSFERASE 2 SUBUNIT BETA"/>
    <property type="match status" value="1"/>
</dbReference>
<dbReference type="PANTHER" id="PTHR10491">
    <property type="entry name" value="DTDP-4-DEHYDRORHAMNOSE REDUCTASE"/>
    <property type="match status" value="1"/>
</dbReference>
<organism evidence="8 9">
    <name type="scientific">Thiohalorhabdus denitrificans</name>
    <dbReference type="NCBI Taxonomy" id="381306"/>
    <lineage>
        <taxon>Bacteria</taxon>
        <taxon>Pseudomonadati</taxon>
        <taxon>Pseudomonadota</taxon>
        <taxon>Gammaproteobacteria</taxon>
        <taxon>Thiohalorhabdales</taxon>
        <taxon>Thiohalorhabdaceae</taxon>
        <taxon>Thiohalorhabdus</taxon>
    </lineage>
</organism>
<comment type="similarity">
    <text evidence="2 6">Belongs to the dTDP-4-dehydrorhamnose reductase family.</text>
</comment>
<dbReference type="GO" id="GO:0008831">
    <property type="term" value="F:dTDP-4-dehydrorhamnose reductase activity"/>
    <property type="evidence" value="ECO:0007669"/>
    <property type="project" value="UniProtKB-EC"/>
</dbReference>
<keyword evidence="6" id="KW-0521">NADP</keyword>
<evidence type="ECO:0000256" key="4">
    <source>
        <dbReference type="ARBA" id="ARBA00017099"/>
    </source>
</evidence>
<comment type="cofactor">
    <cofactor evidence="6">
        <name>Mg(2+)</name>
        <dbReference type="ChEBI" id="CHEBI:18420"/>
    </cofactor>
    <text evidence="6">Binds 1 Mg(2+) ion per monomer.</text>
</comment>
<protein>
    <recommendedName>
        <fullName evidence="4 6">dTDP-4-dehydrorhamnose reductase</fullName>
        <ecNumber evidence="3 6">1.1.1.133</ecNumber>
    </recommendedName>
</protein>
<dbReference type="InterPro" id="IPR029903">
    <property type="entry name" value="RmlD-like-bd"/>
</dbReference>
<evidence type="ECO:0000259" key="7">
    <source>
        <dbReference type="Pfam" id="PF04321"/>
    </source>
</evidence>
<keyword evidence="6" id="KW-0560">Oxidoreductase</keyword>
<evidence type="ECO:0000256" key="2">
    <source>
        <dbReference type="ARBA" id="ARBA00010944"/>
    </source>
</evidence>
<dbReference type="GO" id="GO:0009243">
    <property type="term" value="P:O antigen biosynthetic process"/>
    <property type="evidence" value="ECO:0007669"/>
    <property type="project" value="UniProtKB-UniPathway"/>
</dbReference>
<dbReference type="PATRIC" id="fig|381306.5.peg.869"/>
<dbReference type="NCBIfam" id="NF007440">
    <property type="entry name" value="PRK09987.1"/>
    <property type="match status" value="1"/>
</dbReference>
<dbReference type="GO" id="GO:0005829">
    <property type="term" value="C:cytosol"/>
    <property type="evidence" value="ECO:0007669"/>
    <property type="project" value="TreeGrafter"/>
</dbReference>
<evidence type="ECO:0000256" key="5">
    <source>
        <dbReference type="ARBA" id="ARBA00048200"/>
    </source>
</evidence>